<dbReference type="EMBL" id="JAPUUL010000529">
    <property type="protein sequence ID" value="KAJ8130309.1"/>
    <property type="molecule type" value="Genomic_DNA"/>
</dbReference>
<accession>A0ACC2JS37</accession>
<reference evidence="1" key="1">
    <citation type="submission" date="2022-12" db="EMBL/GenBank/DDBJ databases">
        <title>Genome Sequence of Lasiodiplodia mahajangana.</title>
        <authorList>
            <person name="Buettner E."/>
        </authorList>
    </citation>
    <scope>NUCLEOTIDE SEQUENCE</scope>
    <source>
        <strain evidence="1">VT137</strain>
    </source>
</reference>
<evidence type="ECO:0000313" key="2">
    <source>
        <dbReference type="Proteomes" id="UP001153332"/>
    </source>
</evidence>
<name>A0ACC2JS37_9PEZI</name>
<protein>
    <submittedName>
        <fullName evidence="1">Uncharacterized protein</fullName>
    </submittedName>
</protein>
<keyword evidence="2" id="KW-1185">Reference proteome</keyword>
<sequence>MQEISHLAPALLKAGLISKKRWEYINSIVFARTAQYKAATTLEATSLSAAKIETSAMPYTPQDDAENSTPSTPKNKRNTKEPQTPQNNAKICTPSAPENKHHIEEWYSRDLPIGPFLNYLLFIKHAYTGYSVPLYSRQKLGGLLHSFRDILSSICDISVPAWKKKPDPINISNYYYNRNNNKSNKITSIDLLSPLAHKGCSILSHVKLTKNKIKNKNENEDKDENENNKDNLQYQASKNETLNVNFLCRVVNAIINRSHNYNPALREDVLFYALDPSSLYKTGNTYISHRKPFTVGNPAIYTSCVNAYTHILINIKDKLKPKKEAKTTAFKSGINLANISFIIKVKRFASCTPKLQYQVAAELAGWIYSQRAEFKAIFAQQADQNQRQHMPHIQFNGNIAIVNVASFRRPYLRYLAFIDGSSTKAALVNPGKDGLANGLLRITPYGGFKIVTTSTHAEDFLKVCVALDTTARDKAVEKNSTVL</sequence>
<organism evidence="1 2">
    <name type="scientific">Lasiodiplodia mahajangana</name>
    <dbReference type="NCBI Taxonomy" id="1108764"/>
    <lineage>
        <taxon>Eukaryota</taxon>
        <taxon>Fungi</taxon>
        <taxon>Dikarya</taxon>
        <taxon>Ascomycota</taxon>
        <taxon>Pezizomycotina</taxon>
        <taxon>Dothideomycetes</taxon>
        <taxon>Dothideomycetes incertae sedis</taxon>
        <taxon>Botryosphaeriales</taxon>
        <taxon>Botryosphaeriaceae</taxon>
        <taxon>Lasiodiplodia</taxon>
    </lineage>
</organism>
<dbReference type="Proteomes" id="UP001153332">
    <property type="component" value="Unassembled WGS sequence"/>
</dbReference>
<gene>
    <name evidence="1" type="ORF">O1611_g3320</name>
</gene>
<evidence type="ECO:0000313" key="1">
    <source>
        <dbReference type="EMBL" id="KAJ8130309.1"/>
    </source>
</evidence>
<comment type="caution">
    <text evidence="1">The sequence shown here is derived from an EMBL/GenBank/DDBJ whole genome shotgun (WGS) entry which is preliminary data.</text>
</comment>
<proteinExistence type="predicted"/>